<protein>
    <submittedName>
        <fullName evidence="1">Uncharacterized protein</fullName>
    </submittedName>
</protein>
<gene>
    <name evidence="1" type="ORF">HIJ39_06245</name>
</gene>
<dbReference type="EMBL" id="JABBVZ010000014">
    <property type="protein sequence ID" value="NMP21952.1"/>
    <property type="molecule type" value="Genomic_DNA"/>
</dbReference>
<evidence type="ECO:0000313" key="1">
    <source>
        <dbReference type="EMBL" id="NMP21952.1"/>
    </source>
</evidence>
<sequence>MADTATYQATAWFDRVEASPSEWEILWSEQPHKNGCPAYCRTQPAQKAWVKPRRLDVLVPAREKIGADLAHLLRLPVASVLLCQATMPDGSTQPVALSKYSLSTNHLSWFRLQQHGVEPRVIAEVIDYFVRDMIITAGIWVFDTWLQNRDRTERNIMVGYTEGRLEHVYFYDFDYSMRWTGLSDNWTRVSIHQTVSHVFNRVRWEHCLPYLEKIEALPDARIAEIVDRIPHDYLPNEGKDLYKTALLHRRQYLRTVFYELFIRLDQRMPSAGHVWYPDWQAFKRGIIPTMPQHPTEADRAQTPATE</sequence>
<dbReference type="RefSeq" id="WP_169097824.1">
    <property type="nucleotide sequence ID" value="NZ_JABBVZ010000014.1"/>
</dbReference>
<accession>A0A7Y0L2S8</accession>
<keyword evidence="2" id="KW-1185">Reference proteome</keyword>
<comment type="caution">
    <text evidence="1">The sequence shown here is derived from an EMBL/GenBank/DDBJ whole genome shotgun (WGS) entry which is preliminary data.</text>
</comment>
<evidence type="ECO:0000313" key="2">
    <source>
        <dbReference type="Proteomes" id="UP000533476"/>
    </source>
</evidence>
<reference evidence="1 2" key="1">
    <citation type="submission" date="2020-04" db="EMBL/GenBank/DDBJ databases">
        <authorList>
            <person name="Zhang R."/>
            <person name="Schippers A."/>
        </authorList>
    </citation>
    <scope>NUCLEOTIDE SEQUENCE [LARGE SCALE GENOMIC DNA]</scope>
    <source>
        <strain evidence="1 2">DSM 109850</strain>
    </source>
</reference>
<proteinExistence type="predicted"/>
<organism evidence="1 2">
    <name type="scientific">Sulfobacillus harzensis</name>
    <dbReference type="NCBI Taxonomy" id="2729629"/>
    <lineage>
        <taxon>Bacteria</taxon>
        <taxon>Bacillati</taxon>
        <taxon>Bacillota</taxon>
        <taxon>Clostridia</taxon>
        <taxon>Eubacteriales</taxon>
        <taxon>Clostridiales Family XVII. Incertae Sedis</taxon>
        <taxon>Sulfobacillus</taxon>
    </lineage>
</organism>
<name>A0A7Y0L2S8_9FIRM</name>
<dbReference type="AlphaFoldDB" id="A0A7Y0L2S8"/>
<dbReference type="Proteomes" id="UP000533476">
    <property type="component" value="Unassembled WGS sequence"/>
</dbReference>